<dbReference type="CDD" id="cd09693">
    <property type="entry name" value="Cas5_I"/>
    <property type="match status" value="1"/>
</dbReference>
<evidence type="ECO:0000256" key="1">
    <source>
        <dbReference type="SAM" id="MobiDB-lite"/>
    </source>
</evidence>
<evidence type="ECO:0000313" key="3">
    <source>
        <dbReference type="Proteomes" id="UP000036959"/>
    </source>
</evidence>
<dbReference type="InterPro" id="IPR021124">
    <property type="entry name" value="CRISPR-assoc_prot_Cas5"/>
</dbReference>
<accession>A0A0L0MBL6</accession>
<dbReference type="GO" id="GO:0003723">
    <property type="term" value="F:RNA binding"/>
    <property type="evidence" value="ECO:0007669"/>
    <property type="project" value="InterPro"/>
</dbReference>
<evidence type="ECO:0000313" key="2">
    <source>
        <dbReference type="EMBL" id="KND59374.1"/>
    </source>
</evidence>
<comment type="caution">
    <text evidence="2">The sequence shown here is derived from an EMBL/GenBank/DDBJ whole genome shotgun (WGS) entry which is preliminary data.</text>
</comment>
<feature type="compositionally biased region" description="Basic and acidic residues" evidence="1">
    <location>
        <begin position="61"/>
        <end position="72"/>
    </location>
</feature>
<organism evidence="2 3">
    <name type="scientific">Candidatus Burkholderia verschuerenii</name>
    <dbReference type="NCBI Taxonomy" id="242163"/>
    <lineage>
        <taxon>Bacteria</taxon>
        <taxon>Pseudomonadati</taxon>
        <taxon>Pseudomonadota</taxon>
        <taxon>Betaproteobacteria</taxon>
        <taxon>Burkholderiales</taxon>
        <taxon>Burkholderiaceae</taxon>
        <taxon>Burkholderia</taxon>
    </lineage>
</organism>
<protein>
    <submittedName>
        <fullName evidence="2">CRISPR-associated protein, Cas5e family</fullName>
    </submittedName>
</protein>
<dbReference type="NCBIfam" id="TIGR01868">
    <property type="entry name" value="casD_Cas5e"/>
    <property type="match status" value="1"/>
</dbReference>
<name>A0A0L0MBL6_9BURK</name>
<proteinExistence type="predicted"/>
<dbReference type="PATRIC" id="fig|242163.4.peg.1235"/>
<dbReference type="Proteomes" id="UP000036959">
    <property type="component" value="Unassembled WGS sequence"/>
</dbReference>
<dbReference type="GO" id="GO:0051607">
    <property type="term" value="P:defense response to virus"/>
    <property type="evidence" value="ECO:0007669"/>
    <property type="project" value="InterPro"/>
</dbReference>
<sequence length="215" mass="23772">MMTGLIGNALGWARGDFDRLDRLQARLVMGTRIDESGEAMTDFQTAQLAADDTGWTTQGRAESRRGGEDSYRSPHLRFRQYRARLDALVALRVEPADEEPTLDAIARALDRPMRPLFIGRKPCLPMTRLVAGIVEADDILDALRRRAPAPAASCEESRYQWPNGEGAFDRARAVDICDERNWKSGVHGGWRSVFEARGPFVAAVSCVSSHPEGSA</sequence>
<dbReference type="AlphaFoldDB" id="A0A0L0MBL6"/>
<dbReference type="Pfam" id="PF09704">
    <property type="entry name" value="Cas_Cas5d"/>
    <property type="match status" value="1"/>
</dbReference>
<dbReference type="Gene3D" id="3.30.70.2660">
    <property type="match status" value="1"/>
</dbReference>
<keyword evidence="3" id="KW-1185">Reference proteome</keyword>
<gene>
    <name evidence="2" type="ORF">BVER_00657</name>
</gene>
<dbReference type="InterPro" id="IPR010147">
    <property type="entry name" value="CRISPR-assoc_prot_CasD"/>
</dbReference>
<dbReference type="GO" id="GO:0043571">
    <property type="term" value="P:maintenance of CRISPR repeat elements"/>
    <property type="evidence" value="ECO:0007669"/>
    <property type="project" value="InterPro"/>
</dbReference>
<dbReference type="EMBL" id="LFJJ01000135">
    <property type="protein sequence ID" value="KND59374.1"/>
    <property type="molecule type" value="Genomic_DNA"/>
</dbReference>
<reference evidence="3" key="1">
    <citation type="submission" date="2015-06" db="EMBL/GenBank/DDBJ databases">
        <title>Comparative genomics of Burkholderia leaf nodule symbionts.</title>
        <authorList>
            <person name="Carlier A."/>
            <person name="Eberl L."/>
            <person name="Pinto-Carbo M."/>
        </authorList>
    </citation>
    <scope>NUCLEOTIDE SEQUENCE [LARGE SCALE GENOMIC DNA]</scope>
    <source>
        <strain evidence="3">UZHbot4</strain>
    </source>
</reference>
<feature type="region of interest" description="Disordered" evidence="1">
    <location>
        <begin position="50"/>
        <end position="72"/>
    </location>
</feature>